<keyword evidence="4" id="KW-1185">Reference proteome</keyword>
<comment type="subcellular location">
    <subcellularLocation>
        <location evidence="1">Nucleus</location>
    </subcellularLocation>
</comment>
<organism evidence="3 4">
    <name type="scientific">Hibiscus sabdariffa</name>
    <name type="common">roselle</name>
    <dbReference type="NCBI Taxonomy" id="183260"/>
    <lineage>
        <taxon>Eukaryota</taxon>
        <taxon>Viridiplantae</taxon>
        <taxon>Streptophyta</taxon>
        <taxon>Embryophyta</taxon>
        <taxon>Tracheophyta</taxon>
        <taxon>Spermatophyta</taxon>
        <taxon>Magnoliopsida</taxon>
        <taxon>eudicotyledons</taxon>
        <taxon>Gunneridae</taxon>
        <taxon>Pentapetalae</taxon>
        <taxon>rosids</taxon>
        <taxon>malvids</taxon>
        <taxon>Malvales</taxon>
        <taxon>Malvaceae</taxon>
        <taxon>Malvoideae</taxon>
        <taxon>Hibiscus</taxon>
    </lineage>
</organism>
<evidence type="ECO:0000313" key="3">
    <source>
        <dbReference type="EMBL" id="KAK8510269.1"/>
    </source>
</evidence>
<comment type="function">
    <text evidence="1">Putative transcription activator involved in regulating light control of development.</text>
</comment>
<feature type="region of interest" description="Disordered" evidence="2">
    <location>
        <begin position="171"/>
        <end position="228"/>
    </location>
</feature>
<proteinExistence type="inferred from homology"/>
<keyword evidence="1" id="KW-0863">Zinc-finger</keyword>
<comment type="caution">
    <text evidence="3">The sequence shown here is derived from an EMBL/GenBank/DDBJ whole genome shotgun (WGS) entry which is preliminary data.</text>
</comment>
<evidence type="ECO:0000313" key="4">
    <source>
        <dbReference type="Proteomes" id="UP001472677"/>
    </source>
</evidence>
<keyword evidence="1" id="KW-0862">Zinc</keyword>
<feature type="compositionally biased region" description="Basic and acidic residues" evidence="2">
    <location>
        <begin position="196"/>
        <end position="209"/>
    </location>
</feature>
<keyword evidence="1" id="KW-0479">Metal-binding</keyword>
<dbReference type="PANTHER" id="PTHR31669">
    <property type="entry name" value="PROTEIN FAR1-RELATED SEQUENCE 10-RELATED"/>
    <property type="match status" value="1"/>
</dbReference>
<dbReference type="PANTHER" id="PTHR31669:SF299">
    <property type="entry name" value="PROTEIN FAR1-RELATED SEQUENCE"/>
    <property type="match status" value="1"/>
</dbReference>
<evidence type="ECO:0000256" key="1">
    <source>
        <dbReference type="RuleBase" id="RU367018"/>
    </source>
</evidence>
<keyword evidence="1" id="KW-0539">Nucleus</keyword>
<gene>
    <name evidence="3" type="ORF">V6N12_008142</name>
</gene>
<name>A0ABR2BT10_9ROSI</name>
<dbReference type="EMBL" id="JBBPBM010000088">
    <property type="protein sequence ID" value="KAK8510269.1"/>
    <property type="molecule type" value="Genomic_DNA"/>
</dbReference>
<evidence type="ECO:0000256" key="2">
    <source>
        <dbReference type="SAM" id="MobiDB-lite"/>
    </source>
</evidence>
<dbReference type="InterPro" id="IPR031052">
    <property type="entry name" value="FHY3/FAR1"/>
</dbReference>
<feature type="compositionally biased region" description="Basic residues" evidence="2">
    <location>
        <begin position="182"/>
        <end position="195"/>
    </location>
</feature>
<dbReference type="Proteomes" id="UP001472677">
    <property type="component" value="Unassembled WGS sequence"/>
</dbReference>
<sequence>MLAKYNLENNNWLQKQFELREKWALVYGRQTFCADMSTTQRSESMNNQIKMYIGYNYDLLRFFHHFERLLADRRYEELKADFKNNQSKPSLPYPVEVLKHAADVYTLTVFKYFSKEIWLTWDSARAAMSEQSFDIAMSDGENTLSKVETTLKQLSIEDSLNMCTKNKIPQADETEQIENNGKKVKGVKCKPRRKGDRSSNRPKNALEKATRKRKRQGEQSVKSVREKEGIVDSDVSNSHGQLISQYKQNMMLDIVYDSSEPTYQYEDQWVNFPILSMHGQLDRQYSRKLTHNFSSRQWSKRRGMQRVLNMERNL</sequence>
<reference evidence="3 4" key="1">
    <citation type="journal article" date="2024" name="G3 (Bethesda)">
        <title>Genome assembly of Hibiscus sabdariffa L. provides insights into metabolisms of medicinal natural products.</title>
        <authorList>
            <person name="Kim T."/>
        </authorList>
    </citation>
    <scope>NUCLEOTIDE SEQUENCE [LARGE SCALE GENOMIC DNA]</scope>
    <source>
        <strain evidence="3">TK-2024</strain>
        <tissue evidence="3">Old leaves</tissue>
    </source>
</reference>
<comment type="similarity">
    <text evidence="1">Belongs to the FHY3/FAR1 family.</text>
</comment>
<accession>A0ABR2BT10</accession>
<protein>
    <recommendedName>
        <fullName evidence="1">Protein FAR1-RELATED SEQUENCE</fullName>
    </recommendedName>
</protein>